<evidence type="ECO:0000313" key="3">
    <source>
        <dbReference type="Proteomes" id="UP000295301"/>
    </source>
</evidence>
<dbReference type="AlphaFoldDB" id="A0A4R5UVS3"/>
<keyword evidence="3" id="KW-1185">Reference proteome</keyword>
<reference evidence="2 3" key="1">
    <citation type="submission" date="2019-03" db="EMBL/GenBank/DDBJ databases">
        <title>Ruegeria lutea sp. nov., a novel strain, isolated from marine sediment, the Masan Bay, South Korea.</title>
        <authorList>
            <person name="Kim J."/>
            <person name="Kim D.-Y."/>
            <person name="Lee S.-S."/>
        </authorList>
    </citation>
    <scope>NUCLEOTIDE SEQUENCE [LARGE SCALE GENOMIC DNA]</scope>
    <source>
        <strain evidence="2 3">318-1</strain>
    </source>
</reference>
<keyword evidence="1" id="KW-0812">Transmembrane</keyword>
<evidence type="ECO:0000256" key="1">
    <source>
        <dbReference type="SAM" id="Phobius"/>
    </source>
</evidence>
<gene>
    <name evidence="2" type="ORF">E1832_18220</name>
</gene>
<proteinExistence type="predicted"/>
<keyword evidence="1" id="KW-0472">Membrane</keyword>
<evidence type="ECO:0000313" key="2">
    <source>
        <dbReference type="EMBL" id="TDK43185.1"/>
    </source>
</evidence>
<dbReference type="RefSeq" id="WP_133361192.1">
    <property type="nucleotide sequence ID" value="NZ_SMUV01000072.1"/>
</dbReference>
<name>A0A4R5UVS3_9RHOB</name>
<dbReference type="Proteomes" id="UP000295301">
    <property type="component" value="Unassembled WGS sequence"/>
</dbReference>
<comment type="caution">
    <text evidence="2">The sequence shown here is derived from an EMBL/GenBank/DDBJ whole genome shotgun (WGS) entry which is preliminary data.</text>
</comment>
<feature type="transmembrane region" description="Helical" evidence="1">
    <location>
        <begin position="12"/>
        <end position="30"/>
    </location>
</feature>
<keyword evidence="1" id="KW-1133">Transmembrane helix</keyword>
<protein>
    <submittedName>
        <fullName evidence="2">Uncharacterized protein</fullName>
    </submittedName>
</protein>
<sequence>MISDFFEKSAGFARFLVPGAGACLPSLLRNRAKMFDLYKMERKLPVPFSPLSVVRTGNPGVNEAFGGVTAGVEKYRGV</sequence>
<dbReference type="EMBL" id="SMUV01000072">
    <property type="protein sequence ID" value="TDK43185.1"/>
    <property type="molecule type" value="Genomic_DNA"/>
</dbReference>
<accession>A0A4R5UVS3</accession>
<organism evidence="2 3">
    <name type="scientific">Antarcticimicrobium luteum</name>
    <dbReference type="NCBI Taxonomy" id="2547397"/>
    <lineage>
        <taxon>Bacteria</taxon>
        <taxon>Pseudomonadati</taxon>
        <taxon>Pseudomonadota</taxon>
        <taxon>Alphaproteobacteria</taxon>
        <taxon>Rhodobacterales</taxon>
        <taxon>Paracoccaceae</taxon>
        <taxon>Antarcticimicrobium</taxon>
    </lineage>
</organism>